<dbReference type="EMBL" id="MDYQ01000449">
    <property type="protein sequence ID" value="PRP74598.1"/>
    <property type="molecule type" value="Genomic_DNA"/>
</dbReference>
<dbReference type="Pfam" id="PF13812">
    <property type="entry name" value="PPR_3"/>
    <property type="match status" value="1"/>
</dbReference>
<comment type="similarity">
    <text evidence="1">Belongs to the PPR family. P subfamily.</text>
</comment>
<evidence type="ECO:0000313" key="2">
    <source>
        <dbReference type="EMBL" id="PRP74598.1"/>
    </source>
</evidence>
<sequence length="203" mass="23621">MFARCTQRVFSGCTARNRSFIRYVVNFRAFSTQSIDLVIPGTSMRATVGNFNQVLSTFSQLQDKECFLNSFQKMLEFDVQPDVRTFNIILEFYLLSKDRDGFSFWYQQMQDAKVPPNSETINHLLSFYTESFDSESIDHVLNLAQEMTNFQTVEIMTKYFAQSNRGDKMIEWTDASQPIHQKLSLNAVQHSLDLKLLSRKCIN</sequence>
<proteinExistence type="inferred from homology"/>
<name>A0A2P6MSB6_9EUKA</name>
<evidence type="ECO:0000256" key="1">
    <source>
        <dbReference type="ARBA" id="ARBA00007626"/>
    </source>
</evidence>
<gene>
    <name evidence="2" type="ORF">PROFUN_15873</name>
</gene>
<accession>A0A2P6MSB6</accession>
<dbReference type="InterPro" id="IPR011990">
    <property type="entry name" value="TPR-like_helical_dom_sf"/>
</dbReference>
<reference evidence="2 3" key="1">
    <citation type="journal article" date="2018" name="Genome Biol. Evol.">
        <title>Multiple Roots of Fruiting Body Formation in Amoebozoa.</title>
        <authorList>
            <person name="Hillmann F."/>
            <person name="Forbes G."/>
            <person name="Novohradska S."/>
            <person name="Ferling I."/>
            <person name="Riege K."/>
            <person name="Groth M."/>
            <person name="Westermann M."/>
            <person name="Marz M."/>
            <person name="Spaller T."/>
            <person name="Winckler T."/>
            <person name="Schaap P."/>
            <person name="Glockner G."/>
        </authorList>
    </citation>
    <scope>NUCLEOTIDE SEQUENCE [LARGE SCALE GENOMIC DNA]</scope>
    <source>
        <strain evidence="2 3">Jena</strain>
    </source>
</reference>
<organism evidence="2 3">
    <name type="scientific">Planoprotostelium fungivorum</name>
    <dbReference type="NCBI Taxonomy" id="1890364"/>
    <lineage>
        <taxon>Eukaryota</taxon>
        <taxon>Amoebozoa</taxon>
        <taxon>Evosea</taxon>
        <taxon>Variosea</taxon>
        <taxon>Cavosteliida</taxon>
        <taxon>Cavosteliaceae</taxon>
        <taxon>Planoprotostelium</taxon>
    </lineage>
</organism>
<dbReference type="PANTHER" id="PTHR47874">
    <property type="entry name" value="EXPRESSED PROTEIN"/>
    <property type="match status" value="1"/>
</dbReference>
<evidence type="ECO:0000313" key="3">
    <source>
        <dbReference type="Proteomes" id="UP000241769"/>
    </source>
</evidence>
<keyword evidence="3" id="KW-1185">Reference proteome</keyword>
<protein>
    <recommendedName>
        <fullName evidence="4">Pentatricopeptide repeat-containing protein</fullName>
    </recommendedName>
</protein>
<dbReference type="InterPro" id="IPR044179">
    <property type="entry name" value="PPR5-like"/>
</dbReference>
<dbReference type="Gene3D" id="1.25.40.10">
    <property type="entry name" value="Tetratricopeptide repeat domain"/>
    <property type="match status" value="1"/>
</dbReference>
<dbReference type="GO" id="GO:0003729">
    <property type="term" value="F:mRNA binding"/>
    <property type="evidence" value="ECO:0007669"/>
    <property type="project" value="InterPro"/>
</dbReference>
<dbReference type="InParanoid" id="A0A2P6MSB6"/>
<comment type="caution">
    <text evidence="2">The sequence shown here is derived from an EMBL/GenBank/DDBJ whole genome shotgun (WGS) entry which is preliminary data.</text>
</comment>
<dbReference type="PANTHER" id="PTHR47874:SF4">
    <property type="entry name" value="EXPRESSED PROTEIN"/>
    <property type="match status" value="1"/>
</dbReference>
<dbReference type="AlphaFoldDB" id="A0A2P6MSB6"/>
<evidence type="ECO:0008006" key="4">
    <source>
        <dbReference type="Google" id="ProtNLM"/>
    </source>
</evidence>
<dbReference type="InterPro" id="IPR002885">
    <property type="entry name" value="PPR_rpt"/>
</dbReference>
<dbReference type="Proteomes" id="UP000241769">
    <property type="component" value="Unassembled WGS sequence"/>
</dbReference>
<dbReference type="OrthoDB" id="185373at2759"/>